<dbReference type="KEGG" id="yti:FNA67_00610"/>
<gene>
    <name evidence="1" type="ORF">FNA67_00610</name>
</gene>
<reference evidence="1 2" key="1">
    <citation type="journal article" date="2015" name="Int. J. Syst. Evol. Microbiol.">
        <title>Youhaiella tibetensis gen. nov., sp. nov., isolated from subsurface sediment.</title>
        <authorList>
            <person name="Wang Y.X."/>
            <person name="Huang F.Q."/>
            <person name="Nogi Y."/>
            <person name="Pang S.J."/>
            <person name="Wang P.K."/>
            <person name="Lv J."/>
        </authorList>
    </citation>
    <scope>NUCLEOTIDE SEQUENCE [LARGE SCALE GENOMIC DNA]</scope>
    <source>
        <strain evidence="2">fig4</strain>
    </source>
</reference>
<dbReference type="OrthoDB" id="7947865at2"/>
<name>A0A5B9DHJ3_9HYPH</name>
<dbReference type="EMBL" id="CP041690">
    <property type="protein sequence ID" value="QEE18770.1"/>
    <property type="molecule type" value="Genomic_DNA"/>
</dbReference>
<accession>A0A5B9DHJ3</accession>
<dbReference type="Proteomes" id="UP000321062">
    <property type="component" value="Chromosome"/>
</dbReference>
<evidence type="ECO:0000313" key="1">
    <source>
        <dbReference type="EMBL" id="QEE18770.1"/>
    </source>
</evidence>
<dbReference type="PROSITE" id="PS51257">
    <property type="entry name" value="PROKAR_LIPOPROTEIN"/>
    <property type="match status" value="1"/>
</dbReference>
<dbReference type="RefSeq" id="WP_049707248.1">
    <property type="nucleotide sequence ID" value="NZ_BMFM01000001.1"/>
</dbReference>
<proteinExistence type="predicted"/>
<keyword evidence="2" id="KW-1185">Reference proteome</keyword>
<sequence>MRGFPIRPLAALLCGLLVAGCSSLVPETQKKLEAVDPVRQDVSELVLILDLPSEVQPVPETTTMSVSFSVPGQPARRVDAVLALADPGDLAAALPPPAAGRAYYFMGFAPADKQALRAAQAWARSTGNASATGGLSVAPRFCGTGPVDVEKARFSVKVSLPGTAEGATLIRDEVLANALALSNQTALAPC</sequence>
<organism evidence="1 2">
    <name type="scientific">Paradevosia tibetensis</name>
    <dbReference type="NCBI Taxonomy" id="1447062"/>
    <lineage>
        <taxon>Bacteria</taxon>
        <taxon>Pseudomonadati</taxon>
        <taxon>Pseudomonadota</taxon>
        <taxon>Alphaproteobacteria</taxon>
        <taxon>Hyphomicrobiales</taxon>
        <taxon>Devosiaceae</taxon>
        <taxon>Paradevosia</taxon>
    </lineage>
</organism>
<dbReference type="AlphaFoldDB" id="A0A5B9DHJ3"/>
<evidence type="ECO:0000313" key="2">
    <source>
        <dbReference type="Proteomes" id="UP000321062"/>
    </source>
</evidence>
<protein>
    <submittedName>
        <fullName evidence="1">Uncharacterized protein</fullName>
    </submittedName>
</protein>